<keyword evidence="3" id="KW-1185">Reference proteome</keyword>
<dbReference type="InterPro" id="IPR024064">
    <property type="entry name" value="FdhE-like_sf"/>
</dbReference>
<gene>
    <name evidence="2" type="ORF">ASU35_13435</name>
</gene>
<evidence type="ECO:0000313" key="3">
    <source>
        <dbReference type="Proteomes" id="UP000054874"/>
    </source>
</evidence>
<sequence length="132" mass="14686">MLVVNQEGTVVVDTTGAQFKVIHSGNPKQQYQIVYSCGGNRSETVMGSYYDSEDAQNALLSTLQLKGSMVRFPEAYKHEQSIDVGEPGEMCPVCGGDSTVYDTRYDAGSGRRVRRRICSECHNRWKTVEIIV</sequence>
<evidence type="ECO:0000259" key="1">
    <source>
        <dbReference type="Pfam" id="PF22811"/>
    </source>
</evidence>
<dbReference type="InterPro" id="IPR055173">
    <property type="entry name" value="NrdR-like_N"/>
</dbReference>
<dbReference type="SUPFAM" id="SSF144020">
    <property type="entry name" value="FdhE-like"/>
    <property type="match status" value="1"/>
</dbReference>
<name>A0A0V8QCL4_9FIRM</name>
<dbReference type="Pfam" id="PF22811">
    <property type="entry name" value="Zn_ribbon_NrdR"/>
    <property type="match status" value="1"/>
</dbReference>
<feature type="domain" description="Transcriptional repressor NrdR-like N-terminal" evidence="1">
    <location>
        <begin position="91"/>
        <end position="129"/>
    </location>
</feature>
<dbReference type="AlphaFoldDB" id="A0A0V8QCL4"/>
<protein>
    <recommendedName>
        <fullName evidence="1">Transcriptional repressor NrdR-like N-terminal domain-containing protein</fullName>
    </recommendedName>
</protein>
<organism evidence="2 3">
    <name type="scientific">Acetivibrio ethanolgignens</name>
    <dbReference type="NCBI Taxonomy" id="290052"/>
    <lineage>
        <taxon>Bacteria</taxon>
        <taxon>Bacillati</taxon>
        <taxon>Bacillota</taxon>
        <taxon>Clostridia</taxon>
        <taxon>Eubacteriales</taxon>
        <taxon>Oscillospiraceae</taxon>
        <taxon>Acetivibrio</taxon>
    </lineage>
</organism>
<dbReference type="RefSeq" id="WP_058353497.1">
    <property type="nucleotide sequence ID" value="NZ_CABMMD010000178.1"/>
</dbReference>
<evidence type="ECO:0000313" key="2">
    <source>
        <dbReference type="EMBL" id="KSV58260.1"/>
    </source>
</evidence>
<proteinExistence type="predicted"/>
<dbReference type="Gene3D" id="3.90.1670.10">
    <property type="entry name" value="FdhE-like domain"/>
    <property type="match status" value="1"/>
</dbReference>
<dbReference type="STRING" id="290052.ASU35_13435"/>
<comment type="caution">
    <text evidence="2">The sequence shown here is derived from an EMBL/GenBank/DDBJ whole genome shotgun (WGS) entry which is preliminary data.</text>
</comment>
<dbReference type="OrthoDB" id="1870009at2"/>
<reference evidence="2 3" key="1">
    <citation type="submission" date="2015-11" db="EMBL/GenBank/DDBJ databases">
        <title>Butyribacter intestini gen. nov., sp. nov., a butyric acid-producing bacterium of the family Lachnospiraceae isolated from the human faeces.</title>
        <authorList>
            <person name="Zou Y."/>
            <person name="Xue W."/>
            <person name="Luo G."/>
            <person name="Lv M."/>
        </authorList>
    </citation>
    <scope>NUCLEOTIDE SEQUENCE [LARGE SCALE GENOMIC DNA]</scope>
    <source>
        <strain evidence="2 3">ACET-33324</strain>
    </source>
</reference>
<dbReference type="Proteomes" id="UP000054874">
    <property type="component" value="Unassembled WGS sequence"/>
</dbReference>
<accession>A0A0V8QCL4</accession>
<dbReference type="EMBL" id="LNAM01000178">
    <property type="protein sequence ID" value="KSV58260.1"/>
    <property type="molecule type" value="Genomic_DNA"/>
</dbReference>